<dbReference type="AlphaFoldDB" id="A0A517LIP3"/>
<gene>
    <name evidence="1" type="ORF">FKW77_004613</name>
</gene>
<protein>
    <submittedName>
        <fullName evidence="1">Uncharacterized protein</fullName>
    </submittedName>
</protein>
<dbReference type="Proteomes" id="UP000316270">
    <property type="component" value="Chromosome 13"/>
</dbReference>
<keyword evidence="2" id="KW-1185">Reference proteome</keyword>
<dbReference type="EMBL" id="CP042197">
    <property type="protein sequence ID" value="QDS75487.1"/>
    <property type="molecule type" value="Genomic_DNA"/>
</dbReference>
<proteinExistence type="predicted"/>
<name>A0A517LIP3_9PEZI</name>
<sequence>MANFLSLPLELRQQVLTHAFDDATLQDLQFNSLQFKLDLMLCRIDNDLFYETISSPNICTLAASLQEVDPQLGHDIVYILKRILLKFEIRLEKGEDLATRVHRYRYDLMLEWERRKKTELAKRELDAPGYTKLSTGD</sequence>
<organism evidence="1 2">
    <name type="scientific">Venturia effusa</name>
    <dbReference type="NCBI Taxonomy" id="50376"/>
    <lineage>
        <taxon>Eukaryota</taxon>
        <taxon>Fungi</taxon>
        <taxon>Dikarya</taxon>
        <taxon>Ascomycota</taxon>
        <taxon>Pezizomycotina</taxon>
        <taxon>Dothideomycetes</taxon>
        <taxon>Pleosporomycetidae</taxon>
        <taxon>Venturiales</taxon>
        <taxon>Venturiaceae</taxon>
        <taxon>Venturia</taxon>
    </lineage>
</organism>
<dbReference type="OrthoDB" id="10478526at2759"/>
<accession>A0A517LIP3</accession>
<evidence type="ECO:0000313" key="1">
    <source>
        <dbReference type="EMBL" id="QDS75487.1"/>
    </source>
</evidence>
<reference evidence="1 2" key="1">
    <citation type="submission" date="2019-07" db="EMBL/GenBank/DDBJ databases">
        <title>Finished genome of Venturia effusa.</title>
        <authorList>
            <person name="Young C.A."/>
            <person name="Cox M.P."/>
            <person name="Ganley A.R.D."/>
            <person name="David W.J."/>
        </authorList>
    </citation>
    <scope>NUCLEOTIDE SEQUENCE [LARGE SCALE GENOMIC DNA]</scope>
    <source>
        <strain evidence="2">albino</strain>
    </source>
</reference>
<evidence type="ECO:0000313" key="2">
    <source>
        <dbReference type="Proteomes" id="UP000316270"/>
    </source>
</evidence>